<evidence type="ECO:0000256" key="3">
    <source>
        <dbReference type="ARBA" id="ARBA00022617"/>
    </source>
</evidence>
<dbReference type="InterPro" id="IPR002401">
    <property type="entry name" value="Cyt_P450_E_grp-I"/>
</dbReference>
<feature type="binding site" description="axial binding residue" evidence="8">
    <location>
        <position position="84"/>
    </location>
    <ligand>
        <name>heme</name>
        <dbReference type="ChEBI" id="CHEBI:30413"/>
    </ligand>
    <ligandPart>
        <name>Fe</name>
        <dbReference type="ChEBI" id="CHEBI:18248"/>
    </ligandPart>
</feature>
<dbReference type="GO" id="GO:0005737">
    <property type="term" value="C:cytoplasm"/>
    <property type="evidence" value="ECO:0007669"/>
    <property type="project" value="TreeGrafter"/>
</dbReference>
<name>A0A8K0K6C1_LADFU</name>
<evidence type="ECO:0000256" key="5">
    <source>
        <dbReference type="ARBA" id="ARBA00023002"/>
    </source>
</evidence>
<evidence type="ECO:0000256" key="9">
    <source>
        <dbReference type="RuleBase" id="RU000461"/>
    </source>
</evidence>
<dbReference type="GO" id="GO:0008395">
    <property type="term" value="F:steroid hydroxylase activity"/>
    <property type="evidence" value="ECO:0007669"/>
    <property type="project" value="TreeGrafter"/>
</dbReference>
<evidence type="ECO:0000313" key="11">
    <source>
        <dbReference type="Proteomes" id="UP000792457"/>
    </source>
</evidence>
<dbReference type="InterPro" id="IPR050182">
    <property type="entry name" value="Cytochrome_P450_fam2"/>
</dbReference>
<evidence type="ECO:0000256" key="7">
    <source>
        <dbReference type="ARBA" id="ARBA00023033"/>
    </source>
</evidence>
<dbReference type="InterPro" id="IPR017972">
    <property type="entry name" value="Cyt_P450_CS"/>
</dbReference>
<dbReference type="GO" id="GO:0016712">
    <property type="term" value="F:oxidoreductase activity, acting on paired donors, with incorporation or reduction of molecular oxygen, reduced flavin or flavoprotein as one donor, and incorporation of one atom of oxygen"/>
    <property type="evidence" value="ECO:0007669"/>
    <property type="project" value="TreeGrafter"/>
</dbReference>
<dbReference type="AlphaFoldDB" id="A0A8K0K6C1"/>
<reference evidence="10" key="1">
    <citation type="submission" date="2013-04" db="EMBL/GenBank/DDBJ databases">
        <authorList>
            <person name="Qu J."/>
            <person name="Murali S.C."/>
            <person name="Bandaranaike D."/>
            <person name="Bellair M."/>
            <person name="Blankenburg K."/>
            <person name="Chao H."/>
            <person name="Dinh H."/>
            <person name="Doddapaneni H."/>
            <person name="Downs B."/>
            <person name="Dugan-Rocha S."/>
            <person name="Elkadiri S."/>
            <person name="Gnanaolivu R.D."/>
            <person name="Hernandez B."/>
            <person name="Javaid M."/>
            <person name="Jayaseelan J.C."/>
            <person name="Lee S."/>
            <person name="Li M."/>
            <person name="Ming W."/>
            <person name="Munidasa M."/>
            <person name="Muniz J."/>
            <person name="Nguyen L."/>
            <person name="Ongeri F."/>
            <person name="Osuji N."/>
            <person name="Pu L.-L."/>
            <person name="Puazo M."/>
            <person name="Qu C."/>
            <person name="Quiroz J."/>
            <person name="Raj R."/>
            <person name="Weissenberger G."/>
            <person name="Xin Y."/>
            <person name="Zou X."/>
            <person name="Han Y."/>
            <person name="Richards S."/>
            <person name="Worley K."/>
            <person name="Muzny D."/>
            <person name="Gibbs R."/>
        </authorList>
    </citation>
    <scope>NUCLEOTIDE SEQUENCE</scope>
    <source>
        <strain evidence="10">Sampled in the wild</strain>
    </source>
</reference>
<comment type="caution">
    <text evidence="10">The sequence shown here is derived from an EMBL/GenBank/DDBJ whole genome shotgun (WGS) entry which is preliminary data.</text>
</comment>
<evidence type="ECO:0000256" key="2">
    <source>
        <dbReference type="ARBA" id="ARBA00010617"/>
    </source>
</evidence>
<dbReference type="OrthoDB" id="1055148at2759"/>
<dbReference type="PRINTS" id="PR00463">
    <property type="entry name" value="EP450I"/>
</dbReference>
<dbReference type="PANTHER" id="PTHR24300">
    <property type="entry name" value="CYTOCHROME P450 508A4-RELATED"/>
    <property type="match status" value="1"/>
</dbReference>
<dbReference type="InterPro" id="IPR036396">
    <property type="entry name" value="Cyt_P450_sf"/>
</dbReference>
<keyword evidence="6 8" id="KW-0408">Iron</keyword>
<reference evidence="10" key="2">
    <citation type="submission" date="2017-10" db="EMBL/GenBank/DDBJ databases">
        <title>Ladona fulva Genome sequencing and assembly.</title>
        <authorList>
            <person name="Murali S."/>
            <person name="Richards S."/>
            <person name="Bandaranaike D."/>
            <person name="Bellair M."/>
            <person name="Blankenburg K."/>
            <person name="Chao H."/>
            <person name="Dinh H."/>
            <person name="Doddapaneni H."/>
            <person name="Dugan-Rocha S."/>
            <person name="Elkadiri S."/>
            <person name="Gnanaolivu R."/>
            <person name="Hernandez B."/>
            <person name="Skinner E."/>
            <person name="Javaid M."/>
            <person name="Lee S."/>
            <person name="Li M."/>
            <person name="Ming W."/>
            <person name="Munidasa M."/>
            <person name="Muniz J."/>
            <person name="Nguyen L."/>
            <person name="Hughes D."/>
            <person name="Osuji N."/>
            <person name="Pu L.-L."/>
            <person name="Puazo M."/>
            <person name="Qu C."/>
            <person name="Quiroz J."/>
            <person name="Raj R."/>
            <person name="Weissenberger G."/>
            <person name="Xin Y."/>
            <person name="Zou X."/>
            <person name="Han Y."/>
            <person name="Worley K."/>
            <person name="Muzny D."/>
            <person name="Gibbs R."/>
        </authorList>
    </citation>
    <scope>NUCLEOTIDE SEQUENCE</scope>
    <source>
        <strain evidence="10">Sampled in the wild</strain>
    </source>
</reference>
<evidence type="ECO:0000313" key="10">
    <source>
        <dbReference type="EMBL" id="KAG8228552.1"/>
    </source>
</evidence>
<keyword evidence="7 9" id="KW-0503">Monooxygenase</keyword>
<accession>A0A8K0K6C1</accession>
<comment type="cofactor">
    <cofactor evidence="1 8">
        <name>heme</name>
        <dbReference type="ChEBI" id="CHEBI:30413"/>
    </cofactor>
</comment>
<organism evidence="10 11">
    <name type="scientific">Ladona fulva</name>
    <name type="common">Scarce chaser dragonfly</name>
    <name type="synonym">Libellula fulva</name>
    <dbReference type="NCBI Taxonomy" id="123851"/>
    <lineage>
        <taxon>Eukaryota</taxon>
        <taxon>Metazoa</taxon>
        <taxon>Ecdysozoa</taxon>
        <taxon>Arthropoda</taxon>
        <taxon>Hexapoda</taxon>
        <taxon>Insecta</taxon>
        <taxon>Pterygota</taxon>
        <taxon>Palaeoptera</taxon>
        <taxon>Odonata</taxon>
        <taxon>Epiprocta</taxon>
        <taxon>Anisoptera</taxon>
        <taxon>Libelluloidea</taxon>
        <taxon>Libellulidae</taxon>
        <taxon>Ladona</taxon>
    </lineage>
</organism>
<evidence type="ECO:0000256" key="4">
    <source>
        <dbReference type="ARBA" id="ARBA00022723"/>
    </source>
</evidence>
<evidence type="ECO:0008006" key="12">
    <source>
        <dbReference type="Google" id="ProtNLM"/>
    </source>
</evidence>
<keyword evidence="11" id="KW-1185">Reference proteome</keyword>
<dbReference type="PANTHER" id="PTHR24300:SF376">
    <property type="entry name" value="CYTOCHROME P450 15A1"/>
    <property type="match status" value="1"/>
</dbReference>
<keyword evidence="5 9" id="KW-0560">Oxidoreductase</keyword>
<keyword evidence="3 8" id="KW-0349">Heme</keyword>
<dbReference type="EMBL" id="KZ308377">
    <property type="protein sequence ID" value="KAG8228552.1"/>
    <property type="molecule type" value="Genomic_DNA"/>
</dbReference>
<dbReference type="Gene3D" id="1.10.630.10">
    <property type="entry name" value="Cytochrome P450"/>
    <property type="match status" value="1"/>
</dbReference>
<evidence type="ECO:0000256" key="1">
    <source>
        <dbReference type="ARBA" id="ARBA00001971"/>
    </source>
</evidence>
<dbReference type="InterPro" id="IPR001128">
    <property type="entry name" value="Cyt_P450"/>
</dbReference>
<proteinExistence type="inferred from homology"/>
<dbReference type="GO" id="GO:0020037">
    <property type="term" value="F:heme binding"/>
    <property type="evidence" value="ECO:0007669"/>
    <property type="project" value="InterPro"/>
</dbReference>
<dbReference type="Pfam" id="PF00067">
    <property type="entry name" value="p450"/>
    <property type="match status" value="1"/>
</dbReference>
<dbReference type="GO" id="GO:0005506">
    <property type="term" value="F:iron ion binding"/>
    <property type="evidence" value="ECO:0007669"/>
    <property type="project" value="InterPro"/>
</dbReference>
<evidence type="ECO:0000256" key="8">
    <source>
        <dbReference type="PIRSR" id="PIRSR602401-1"/>
    </source>
</evidence>
<dbReference type="PROSITE" id="PS00086">
    <property type="entry name" value="CYTOCHROME_P450"/>
    <property type="match status" value="1"/>
</dbReference>
<sequence length="139" mass="15762">MEVLRRVSVAPVAVPHRAIVDVSIMGYFIPKDTSMLINLRSLHMDKDYWGDPEAFRPERFIDAAGQLKKDPENFLPFGTGRRRCMAESLARATLFMFISSLLLNFKFTPCPEAELPDCIEGRDGVTLTPLPYRGFVTPR</sequence>
<comment type="similarity">
    <text evidence="2 9">Belongs to the cytochrome P450 family.</text>
</comment>
<keyword evidence="4 8" id="KW-0479">Metal-binding</keyword>
<dbReference type="Proteomes" id="UP000792457">
    <property type="component" value="Unassembled WGS sequence"/>
</dbReference>
<gene>
    <name evidence="10" type="ORF">J437_LFUL008630</name>
</gene>
<protein>
    <recommendedName>
        <fullName evidence="12">Cytochrome P450</fullName>
    </recommendedName>
</protein>
<dbReference type="SUPFAM" id="SSF48264">
    <property type="entry name" value="Cytochrome P450"/>
    <property type="match status" value="1"/>
</dbReference>
<dbReference type="GO" id="GO:0006082">
    <property type="term" value="P:organic acid metabolic process"/>
    <property type="evidence" value="ECO:0007669"/>
    <property type="project" value="TreeGrafter"/>
</dbReference>
<dbReference type="GO" id="GO:0006805">
    <property type="term" value="P:xenobiotic metabolic process"/>
    <property type="evidence" value="ECO:0007669"/>
    <property type="project" value="TreeGrafter"/>
</dbReference>
<evidence type="ECO:0000256" key="6">
    <source>
        <dbReference type="ARBA" id="ARBA00023004"/>
    </source>
</evidence>